<keyword evidence="1" id="KW-0812">Transmembrane</keyword>
<keyword evidence="1" id="KW-0472">Membrane</keyword>
<dbReference type="Proteomes" id="UP000551878">
    <property type="component" value="Unassembled WGS sequence"/>
</dbReference>
<evidence type="ECO:0000313" key="3">
    <source>
        <dbReference type="Proteomes" id="UP000551878"/>
    </source>
</evidence>
<comment type="caution">
    <text evidence="2">The sequence shown here is derived from an EMBL/GenBank/DDBJ whole genome shotgun (WGS) entry which is preliminary data.</text>
</comment>
<feature type="transmembrane region" description="Helical" evidence="1">
    <location>
        <begin position="38"/>
        <end position="58"/>
    </location>
</feature>
<feature type="transmembrane region" description="Helical" evidence="1">
    <location>
        <begin position="132"/>
        <end position="153"/>
    </location>
</feature>
<sequence>MKSKLLGQRFLRFILVAVIVFMPIILKKRPIKDWIIVYLFNAVTNGFIDNILTSLNIVKYPVRLLPKLFDISLVFDFFVYPFITIIFNQFTDKDKPFAIAYKLFLFAIPMLMIELWAEKKTSFIKWKKDWSWYHTFFGIILKSLLTRLVIGAIRKVDVYQKT</sequence>
<dbReference type="RefSeq" id="WP_184664836.1">
    <property type="nucleotide sequence ID" value="NZ_JACHHB010000012.1"/>
</dbReference>
<name>A0A840QSR9_9BACI</name>
<feature type="transmembrane region" description="Helical" evidence="1">
    <location>
        <begin position="64"/>
        <end position="87"/>
    </location>
</feature>
<dbReference type="InterPro" id="IPR048147">
    <property type="entry name" value="CBO0543-like"/>
</dbReference>
<dbReference type="AlphaFoldDB" id="A0A840QSR9"/>
<keyword evidence="3" id="KW-1185">Reference proteome</keyword>
<feature type="transmembrane region" description="Helical" evidence="1">
    <location>
        <begin position="6"/>
        <end position="26"/>
    </location>
</feature>
<dbReference type="EMBL" id="JACHHB010000012">
    <property type="protein sequence ID" value="MBB5174415.1"/>
    <property type="molecule type" value="Genomic_DNA"/>
</dbReference>
<gene>
    <name evidence="2" type="ORF">HNQ41_002630</name>
</gene>
<evidence type="ECO:0000313" key="2">
    <source>
        <dbReference type="EMBL" id="MBB5174415.1"/>
    </source>
</evidence>
<reference evidence="2 3" key="1">
    <citation type="submission" date="2020-08" db="EMBL/GenBank/DDBJ databases">
        <title>Genomic Encyclopedia of Type Strains, Phase IV (KMG-IV): sequencing the most valuable type-strain genomes for metagenomic binning, comparative biology and taxonomic classification.</title>
        <authorList>
            <person name="Goeker M."/>
        </authorList>
    </citation>
    <scope>NUCLEOTIDE SEQUENCE [LARGE SCALE GENOMIC DNA]</scope>
    <source>
        <strain evidence="2 3">DSM 24696</strain>
    </source>
</reference>
<feature type="transmembrane region" description="Helical" evidence="1">
    <location>
        <begin position="99"/>
        <end position="117"/>
    </location>
</feature>
<keyword evidence="1" id="KW-1133">Transmembrane helix</keyword>
<protein>
    <submittedName>
        <fullName evidence="2">Uncharacterized protein</fullName>
    </submittedName>
</protein>
<dbReference type="NCBIfam" id="NF041644">
    <property type="entry name" value="CBO0543_fam"/>
    <property type="match status" value="1"/>
</dbReference>
<organism evidence="2 3">
    <name type="scientific">Texcoconibacillus texcoconensis</name>
    <dbReference type="NCBI Taxonomy" id="1095777"/>
    <lineage>
        <taxon>Bacteria</taxon>
        <taxon>Bacillati</taxon>
        <taxon>Bacillota</taxon>
        <taxon>Bacilli</taxon>
        <taxon>Bacillales</taxon>
        <taxon>Bacillaceae</taxon>
        <taxon>Texcoconibacillus</taxon>
    </lineage>
</organism>
<accession>A0A840QSR9</accession>
<evidence type="ECO:0000256" key="1">
    <source>
        <dbReference type="SAM" id="Phobius"/>
    </source>
</evidence>
<proteinExistence type="predicted"/>